<dbReference type="InterPro" id="IPR012337">
    <property type="entry name" value="RNaseH-like_sf"/>
</dbReference>
<sequence>CQYDWMPLQKITVQPLSAALTVFTDAGKKSHKAVCTWQKNGAWHHHYIFGAKDDSLQTLELKAVLWALVTWLSQPLNIVSDSLYVVGIVQLIEDAVIR</sequence>
<keyword evidence="6" id="KW-0695">RNA-directed DNA polymerase</keyword>
<evidence type="ECO:0000256" key="1">
    <source>
        <dbReference type="ARBA" id="ARBA00022679"/>
    </source>
</evidence>
<organism evidence="8 9">
    <name type="scientific">Pelecanoides urinatrix</name>
    <name type="common">Common diving petrel</name>
    <name type="synonym">Procellaria urinatrix</name>
    <dbReference type="NCBI Taxonomy" id="37079"/>
    <lineage>
        <taxon>Eukaryota</taxon>
        <taxon>Metazoa</taxon>
        <taxon>Chordata</taxon>
        <taxon>Craniata</taxon>
        <taxon>Vertebrata</taxon>
        <taxon>Euteleostomi</taxon>
        <taxon>Archelosauria</taxon>
        <taxon>Archosauria</taxon>
        <taxon>Dinosauria</taxon>
        <taxon>Saurischia</taxon>
        <taxon>Theropoda</taxon>
        <taxon>Coelurosauria</taxon>
        <taxon>Aves</taxon>
        <taxon>Neognathae</taxon>
        <taxon>Neoaves</taxon>
        <taxon>Aequornithes</taxon>
        <taxon>Procellariiformes</taxon>
        <taxon>Procellariidae</taxon>
        <taxon>Pelecanoides</taxon>
    </lineage>
</organism>
<dbReference type="AlphaFoldDB" id="A0A7L3BYJ8"/>
<dbReference type="PANTHER" id="PTHR41694">
    <property type="entry name" value="ENDOGENOUS RETROVIRUS GROUP K MEMBER POL PROTEIN"/>
    <property type="match status" value="1"/>
</dbReference>
<dbReference type="PANTHER" id="PTHR41694:SF3">
    <property type="entry name" value="RNA-DIRECTED DNA POLYMERASE-RELATED"/>
    <property type="match status" value="1"/>
</dbReference>
<keyword evidence="2" id="KW-0548">Nucleotidyltransferase</keyword>
<dbReference type="InterPro" id="IPR036397">
    <property type="entry name" value="RNaseH_sf"/>
</dbReference>
<gene>
    <name evidence="8" type="primary">Ervk8_0</name>
    <name evidence="8" type="ORF">PELURI_R16101</name>
</gene>
<evidence type="ECO:0000256" key="3">
    <source>
        <dbReference type="ARBA" id="ARBA00022722"/>
    </source>
</evidence>
<dbReference type="Gene3D" id="3.30.420.10">
    <property type="entry name" value="Ribonuclease H-like superfamily/Ribonuclease H"/>
    <property type="match status" value="1"/>
</dbReference>
<feature type="non-terminal residue" evidence="8">
    <location>
        <position position="98"/>
    </location>
</feature>
<keyword evidence="1" id="KW-0808">Transferase</keyword>
<reference evidence="8 9" key="1">
    <citation type="submission" date="2019-09" db="EMBL/GenBank/DDBJ databases">
        <title>Bird 10,000 Genomes (B10K) Project - Family phase.</title>
        <authorList>
            <person name="Zhang G."/>
        </authorList>
    </citation>
    <scope>NUCLEOTIDE SEQUENCE [LARGE SCALE GENOMIC DNA]</scope>
    <source>
        <strain evidence="8">B10K-DU-012-45</strain>
    </source>
</reference>
<dbReference type="OrthoDB" id="9395371at2759"/>
<dbReference type="EMBL" id="VZTQ01005688">
    <property type="protein sequence ID" value="NXT35776.1"/>
    <property type="molecule type" value="Genomic_DNA"/>
</dbReference>
<keyword evidence="9" id="KW-1185">Reference proteome</keyword>
<evidence type="ECO:0000256" key="6">
    <source>
        <dbReference type="ARBA" id="ARBA00022918"/>
    </source>
</evidence>
<evidence type="ECO:0000259" key="7">
    <source>
        <dbReference type="PROSITE" id="PS50879"/>
    </source>
</evidence>
<evidence type="ECO:0000313" key="9">
    <source>
        <dbReference type="Proteomes" id="UP000555367"/>
    </source>
</evidence>
<comment type="caution">
    <text evidence="8">The sequence shown here is derived from an EMBL/GenBank/DDBJ whole genome shotgun (WGS) entry which is preliminary data.</text>
</comment>
<dbReference type="InterPro" id="IPR002156">
    <property type="entry name" value="RNaseH_domain"/>
</dbReference>
<dbReference type="GO" id="GO:0004523">
    <property type="term" value="F:RNA-DNA hybrid ribonuclease activity"/>
    <property type="evidence" value="ECO:0007669"/>
    <property type="project" value="InterPro"/>
</dbReference>
<dbReference type="SUPFAM" id="SSF53098">
    <property type="entry name" value="Ribonuclease H-like"/>
    <property type="match status" value="1"/>
</dbReference>
<dbReference type="GO" id="GO:0035613">
    <property type="term" value="F:RNA stem-loop binding"/>
    <property type="evidence" value="ECO:0007669"/>
    <property type="project" value="TreeGrafter"/>
</dbReference>
<dbReference type="PROSITE" id="PS50879">
    <property type="entry name" value="RNASE_H_1"/>
    <property type="match status" value="1"/>
</dbReference>
<evidence type="ECO:0000256" key="5">
    <source>
        <dbReference type="ARBA" id="ARBA00022801"/>
    </source>
</evidence>
<keyword evidence="5" id="KW-0378">Hydrolase</keyword>
<protein>
    <submittedName>
        <fullName evidence="8">POK8 protein</fullName>
    </submittedName>
</protein>
<evidence type="ECO:0000256" key="4">
    <source>
        <dbReference type="ARBA" id="ARBA00022759"/>
    </source>
</evidence>
<dbReference type="GO" id="GO:0003964">
    <property type="term" value="F:RNA-directed DNA polymerase activity"/>
    <property type="evidence" value="ECO:0007669"/>
    <property type="project" value="UniProtKB-KW"/>
</dbReference>
<accession>A0A7L3BYJ8</accession>
<keyword evidence="3" id="KW-0540">Nuclease</keyword>
<feature type="non-terminal residue" evidence="8">
    <location>
        <position position="1"/>
    </location>
</feature>
<keyword evidence="4" id="KW-0255">Endonuclease</keyword>
<feature type="domain" description="RNase H type-1" evidence="7">
    <location>
        <begin position="16"/>
        <end position="98"/>
    </location>
</feature>
<name>A0A7L3BYJ8_PELUR</name>
<evidence type="ECO:0000313" key="8">
    <source>
        <dbReference type="EMBL" id="NXT35776.1"/>
    </source>
</evidence>
<proteinExistence type="predicted"/>
<dbReference type="Pfam" id="PF00075">
    <property type="entry name" value="RNase_H"/>
    <property type="match status" value="1"/>
</dbReference>
<dbReference type="Proteomes" id="UP000555367">
    <property type="component" value="Unassembled WGS sequence"/>
</dbReference>
<evidence type="ECO:0000256" key="2">
    <source>
        <dbReference type="ARBA" id="ARBA00022695"/>
    </source>
</evidence>